<organism evidence="2 3">
    <name type="scientific">Gibberella intermedia</name>
    <name type="common">Bulb rot disease fungus</name>
    <name type="synonym">Fusarium proliferatum</name>
    <dbReference type="NCBI Taxonomy" id="948311"/>
    <lineage>
        <taxon>Eukaryota</taxon>
        <taxon>Fungi</taxon>
        <taxon>Dikarya</taxon>
        <taxon>Ascomycota</taxon>
        <taxon>Pezizomycotina</taxon>
        <taxon>Sordariomycetes</taxon>
        <taxon>Hypocreomycetidae</taxon>
        <taxon>Hypocreales</taxon>
        <taxon>Nectriaceae</taxon>
        <taxon>Fusarium</taxon>
        <taxon>Fusarium fujikuroi species complex</taxon>
    </lineage>
</organism>
<reference evidence="2 3" key="1">
    <citation type="journal article" date="2018" name="Sci. Rep.">
        <title>Characterisation of pathogen-specific regions and novel effector candidates in Fusarium oxysporum f. sp. cepae.</title>
        <authorList>
            <person name="Armitage A.D."/>
            <person name="Taylor A."/>
            <person name="Sobczyk M.K."/>
            <person name="Baxter L."/>
            <person name="Greenfield B.P."/>
            <person name="Bates H.J."/>
            <person name="Wilson F."/>
            <person name="Jackson A.C."/>
            <person name="Ott S."/>
            <person name="Harrison R.J."/>
            <person name="Clarkson J.P."/>
        </authorList>
    </citation>
    <scope>NUCLEOTIDE SEQUENCE [LARGE SCALE GENOMIC DNA]</scope>
    <source>
        <strain evidence="2 3">Fp_A8</strain>
    </source>
</reference>
<dbReference type="Proteomes" id="UP000283569">
    <property type="component" value="Unassembled WGS sequence"/>
</dbReference>
<accession>A0A420RSM3</accession>
<dbReference type="EMBL" id="MRDB01000180">
    <property type="protein sequence ID" value="RKL20000.1"/>
    <property type="molecule type" value="Genomic_DNA"/>
</dbReference>
<protein>
    <submittedName>
        <fullName evidence="2">Uncharacterized protein</fullName>
    </submittedName>
</protein>
<comment type="caution">
    <text evidence="2">The sequence shown here is derived from an EMBL/GenBank/DDBJ whole genome shotgun (WGS) entry which is preliminary data.</text>
</comment>
<feature type="region of interest" description="Disordered" evidence="1">
    <location>
        <begin position="1"/>
        <end position="25"/>
    </location>
</feature>
<gene>
    <name evidence="2" type="ORF">BFJ72_g15120</name>
</gene>
<name>A0A420RSM3_GIBIN</name>
<evidence type="ECO:0000313" key="3">
    <source>
        <dbReference type="Proteomes" id="UP000283569"/>
    </source>
</evidence>
<sequence>MPTPDHAGADAAPDRDPSDLEEVLGDDDAQLVVDALYRLRADKLEALQSVQAEGLCPGGRPFEPQDFGIPQMNRLLARLGAEPVAIERLDACAELRTEAMLDELLDGYARTYGEAVDAQNRESARHICRRRFLGSYSEPPQSEPVPPGTLRLVRLAREGALGIGDLVATQRLGECEVARVHTPNAIEVRALATGRHYLISGLHFGPDARVVDPGKPPGTPRP</sequence>
<dbReference type="AlphaFoldDB" id="A0A420RSM3"/>
<evidence type="ECO:0000256" key="1">
    <source>
        <dbReference type="SAM" id="MobiDB-lite"/>
    </source>
</evidence>
<proteinExistence type="predicted"/>
<evidence type="ECO:0000313" key="2">
    <source>
        <dbReference type="EMBL" id="RKL20000.1"/>
    </source>
</evidence>